<evidence type="ECO:0000313" key="8">
    <source>
        <dbReference type="EMBL" id="PWJ95601.1"/>
    </source>
</evidence>
<dbReference type="GO" id="GO:0004222">
    <property type="term" value="F:metalloendopeptidase activity"/>
    <property type="evidence" value="ECO:0007669"/>
    <property type="project" value="InterPro"/>
</dbReference>
<proteinExistence type="inferred from homology"/>
<dbReference type="InterPro" id="IPR011976">
    <property type="entry name" value="Pept_M3B_oligopep-rel"/>
</dbReference>
<dbReference type="GO" id="GO:0006508">
    <property type="term" value="P:proteolysis"/>
    <property type="evidence" value="ECO:0007669"/>
    <property type="project" value="UniProtKB-KW"/>
</dbReference>
<dbReference type="InterPro" id="IPR001567">
    <property type="entry name" value="Pept_M3A_M3B_dom"/>
</dbReference>
<dbReference type="AlphaFoldDB" id="A0AA45C7P1"/>
<comment type="similarity">
    <text evidence="6">Belongs to the peptidase M3 family.</text>
</comment>
<dbReference type="Pfam" id="PF01432">
    <property type="entry name" value="Peptidase_M3"/>
    <property type="match status" value="1"/>
</dbReference>
<dbReference type="Proteomes" id="UP000245921">
    <property type="component" value="Unassembled WGS sequence"/>
</dbReference>
<protein>
    <submittedName>
        <fullName evidence="8">M3 family oligoendopeptidase</fullName>
    </submittedName>
</protein>
<gene>
    <name evidence="8" type="ORF">C7380_10415</name>
</gene>
<keyword evidence="9" id="KW-1185">Reference proteome</keyword>
<evidence type="ECO:0000256" key="6">
    <source>
        <dbReference type="RuleBase" id="RU003435"/>
    </source>
</evidence>
<keyword evidence="2 6" id="KW-0479">Metal-binding</keyword>
<dbReference type="GO" id="GO:0046872">
    <property type="term" value="F:metal ion binding"/>
    <property type="evidence" value="ECO:0007669"/>
    <property type="project" value="UniProtKB-UniRule"/>
</dbReference>
<comment type="cofactor">
    <cofactor evidence="6">
        <name>Zn(2+)</name>
        <dbReference type="ChEBI" id="CHEBI:29105"/>
    </cofactor>
    <text evidence="6">Binds 1 zinc ion.</text>
</comment>
<keyword evidence="5 6" id="KW-0482">Metalloprotease</keyword>
<name>A0AA45C7P1_9BACT</name>
<sequence>MKFKDFKYERPDIDSIKEYSVDLFEKLKKAKSFEEFDDYYRNFIKKEKNLLTMESIASIRYTIDTEDEFYNSEKDYFDENSPKIQQIENELQKIILNSNFKEEFKEKYGEHVLNLAEVGLKTFNEDIIEELKEENKLNSKYVKLLGSVKVNFEGQERNLSQMRPFMLVPDRSKRKEAMKTIFGWFDEHQNEFDDIYDQLVKVRDKMAKKLGYDNFIELAYYRLSRTDYNAEDVANYRKQVEEFVVPVASELRKRQKERINLDKLYYYDEDYSFEGGNPKPEGSTEEKVNKAQKMYKELSKETEEFFNFMVENELMDLDSKKGKTPGGYCTFIFDYDSPFIFSNFNGTSGDVDVLTHEAGHAFQSYQSRHIELPELLFPTLESAEIHSMSMEFITYPWWDLFYGEQTEKAKFMHLSEALLFIPYGVSVDEFQHWVYENPEATPESRRKKWSEIEKKYLPERDYDGVDYLVNGGFWQKQSHIYESPFYYIDYTLAQICAFQFFKKFNEDRKIAWEDYLRLCKAGGSKPFTGLINIANLKNPFKDGSLKETIDFVESYLNKINDKTL</sequence>
<comment type="caution">
    <text evidence="8">The sequence shown here is derived from an EMBL/GenBank/DDBJ whole genome shotgun (WGS) entry which is preliminary data.</text>
</comment>
<dbReference type="RefSeq" id="WP_109604143.1">
    <property type="nucleotide sequence ID" value="NZ_QGGI01000004.1"/>
</dbReference>
<dbReference type="SUPFAM" id="SSF55486">
    <property type="entry name" value="Metalloproteases ('zincins'), catalytic domain"/>
    <property type="match status" value="1"/>
</dbReference>
<keyword evidence="3 6" id="KW-0378">Hydrolase</keyword>
<evidence type="ECO:0000256" key="2">
    <source>
        <dbReference type="ARBA" id="ARBA00022723"/>
    </source>
</evidence>
<evidence type="ECO:0000256" key="4">
    <source>
        <dbReference type="ARBA" id="ARBA00022833"/>
    </source>
</evidence>
<dbReference type="NCBIfam" id="TIGR02289">
    <property type="entry name" value="M3_not_pepF"/>
    <property type="match status" value="1"/>
</dbReference>
<feature type="domain" description="Peptidase M3A/M3B catalytic" evidence="7">
    <location>
        <begin position="167"/>
        <end position="546"/>
    </location>
</feature>
<organism evidence="8 9">
    <name type="scientific">Oceanotoga teriensis</name>
    <dbReference type="NCBI Taxonomy" id="515440"/>
    <lineage>
        <taxon>Bacteria</taxon>
        <taxon>Thermotogati</taxon>
        <taxon>Thermotogota</taxon>
        <taxon>Thermotogae</taxon>
        <taxon>Petrotogales</taxon>
        <taxon>Petrotogaceae</taxon>
        <taxon>Oceanotoga</taxon>
    </lineage>
</organism>
<evidence type="ECO:0000256" key="1">
    <source>
        <dbReference type="ARBA" id="ARBA00022670"/>
    </source>
</evidence>
<dbReference type="EMBL" id="QGGI01000004">
    <property type="protein sequence ID" value="PWJ95601.1"/>
    <property type="molecule type" value="Genomic_DNA"/>
</dbReference>
<evidence type="ECO:0000256" key="5">
    <source>
        <dbReference type="ARBA" id="ARBA00023049"/>
    </source>
</evidence>
<reference evidence="8 9" key="1">
    <citation type="submission" date="2018-05" db="EMBL/GenBank/DDBJ databases">
        <title>Genomic Encyclopedia of Type Strains, Phase IV (KMG-IV): sequencing the most valuable type-strain genomes for metagenomic binning, comparative biology and taxonomic classification.</title>
        <authorList>
            <person name="Goeker M."/>
        </authorList>
    </citation>
    <scope>NUCLEOTIDE SEQUENCE [LARGE SCALE GENOMIC DNA]</scope>
    <source>
        <strain evidence="8 9">DSM 24906</strain>
    </source>
</reference>
<evidence type="ECO:0000256" key="3">
    <source>
        <dbReference type="ARBA" id="ARBA00022801"/>
    </source>
</evidence>
<evidence type="ECO:0000259" key="7">
    <source>
        <dbReference type="Pfam" id="PF01432"/>
    </source>
</evidence>
<dbReference type="CDD" id="cd09606">
    <property type="entry name" value="M3B_PepF"/>
    <property type="match status" value="1"/>
</dbReference>
<dbReference type="Gene3D" id="1.10.1370.30">
    <property type="match status" value="1"/>
</dbReference>
<keyword evidence="1 6" id="KW-0645">Protease</keyword>
<keyword evidence="4 6" id="KW-0862">Zinc</keyword>
<evidence type="ECO:0000313" key="9">
    <source>
        <dbReference type="Proteomes" id="UP000245921"/>
    </source>
</evidence>
<accession>A0AA45C7P1</accession>